<gene>
    <name evidence="3" type="ORF">GOP47_0001643</name>
</gene>
<organism evidence="3 4">
    <name type="scientific">Adiantum capillus-veneris</name>
    <name type="common">Maidenhair fern</name>
    <dbReference type="NCBI Taxonomy" id="13818"/>
    <lineage>
        <taxon>Eukaryota</taxon>
        <taxon>Viridiplantae</taxon>
        <taxon>Streptophyta</taxon>
        <taxon>Embryophyta</taxon>
        <taxon>Tracheophyta</taxon>
        <taxon>Polypodiopsida</taxon>
        <taxon>Polypodiidae</taxon>
        <taxon>Polypodiales</taxon>
        <taxon>Pteridineae</taxon>
        <taxon>Pteridaceae</taxon>
        <taxon>Vittarioideae</taxon>
        <taxon>Adiantum</taxon>
    </lineage>
</organism>
<dbReference type="PROSITE" id="PS50090">
    <property type="entry name" value="MYB_LIKE"/>
    <property type="match status" value="1"/>
</dbReference>
<dbReference type="AlphaFoldDB" id="A0A9D4V8M5"/>
<dbReference type="PANTHER" id="PTHR33492:SF11">
    <property type="entry name" value="OS04G0670900 PROTEIN"/>
    <property type="match status" value="1"/>
</dbReference>
<dbReference type="Gene3D" id="1.10.10.60">
    <property type="entry name" value="Homeodomain-like"/>
    <property type="match status" value="1"/>
</dbReference>
<dbReference type="InterPro" id="IPR044822">
    <property type="entry name" value="Myb_DNA-bind_4"/>
</dbReference>
<evidence type="ECO:0000313" key="4">
    <source>
        <dbReference type="Proteomes" id="UP000886520"/>
    </source>
</evidence>
<feature type="region of interest" description="Disordered" evidence="1">
    <location>
        <begin position="201"/>
        <end position="222"/>
    </location>
</feature>
<accession>A0A9D4V8M5</accession>
<evidence type="ECO:0000256" key="1">
    <source>
        <dbReference type="SAM" id="MobiDB-lite"/>
    </source>
</evidence>
<feature type="compositionally biased region" description="Basic and acidic residues" evidence="1">
    <location>
        <begin position="358"/>
        <end position="370"/>
    </location>
</feature>
<reference evidence="3" key="1">
    <citation type="submission" date="2021-01" db="EMBL/GenBank/DDBJ databases">
        <title>Adiantum capillus-veneris genome.</title>
        <authorList>
            <person name="Fang Y."/>
            <person name="Liao Q."/>
        </authorList>
    </citation>
    <scope>NUCLEOTIDE SEQUENCE</scope>
    <source>
        <strain evidence="3">H3</strain>
        <tissue evidence="3">Leaf</tissue>
    </source>
</reference>
<keyword evidence="4" id="KW-1185">Reference proteome</keyword>
<feature type="compositionally biased region" description="Basic and acidic residues" evidence="1">
    <location>
        <begin position="203"/>
        <end position="222"/>
    </location>
</feature>
<sequence>MGPELMEMRRLQKALPPRPSFSQLEWALSTIGRVNSNLAVRRDELGRQPRPTGVPASIFEALQEMRKEVVEEEAYQQRHQAEAISRLEQRHRLYDAWIQLAYDALSSSLSLTTSSSPPSHVIAAGPGSVIPPLHGAPIAASAGEGVSLKSASDTKRDLFPSEGSTTSATQLSSAVPAPATAADDEQADTPLSMHKPLAQDVVDLPHRPSPERELKHSSSDRRGCNWSEHETFLLIDGKRKLAEEMRASPSSALFKSKQQRWEFVAAFLENLRVHKTWQQCVYRWNRLWKPFKTIHGYESVIVSKQISYFNLSAAERVDKRLPRNYSGKVFEVLKKNFVVDRSALSHSAVEASSHPPKVCKDEGMEKSSEKDDSDVDVSPRLSELESSPFKEKKKSRKRRTSDWLDDMRKDPMLHRFTVTPGVRLSSCMVGTFNSLFLFEHNHDRIGWVMRVYRYVNMGFSSNFCVWSICICGVKTGNQRLHL</sequence>
<dbReference type="SMART" id="SM00717">
    <property type="entry name" value="SANT"/>
    <property type="match status" value="1"/>
</dbReference>
<feature type="domain" description="Myb-like" evidence="2">
    <location>
        <begin position="218"/>
        <end position="288"/>
    </location>
</feature>
<evidence type="ECO:0000313" key="3">
    <source>
        <dbReference type="EMBL" id="KAI5081900.1"/>
    </source>
</evidence>
<evidence type="ECO:0000259" key="2">
    <source>
        <dbReference type="PROSITE" id="PS50090"/>
    </source>
</evidence>
<comment type="caution">
    <text evidence="3">The sequence shown here is derived from an EMBL/GenBank/DDBJ whole genome shotgun (WGS) entry which is preliminary data.</text>
</comment>
<dbReference type="InterPro" id="IPR001005">
    <property type="entry name" value="SANT/Myb"/>
</dbReference>
<dbReference type="Pfam" id="PF13837">
    <property type="entry name" value="Myb_DNA-bind_4"/>
    <property type="match status" value="1"/>
</dbReference>
<feature type="compositionally biased region" description="Polar residues" evidence="1">
    <location>
        <begin position="162"/>
        <end position="173"/>
    </location>
</feature>
<feature type="region of interest" description="Disordered" evidence="1">
    <location>
        <begin position="147"/>
        <end position="187"/>
    </location>
</feature>
<dbReference type="PANTHER" id="PTHR33492">
    <property type="entry name" value="OSJNBA0043A12.37 PROTEIN-RELATED"/>
    <property type="match status" value="1"/>
</dbReference>
<name>A0A9D4V8M5_ADICA</name>
<protein>
    <recommendedName>
        <fullName evidence="2">Myb-like domain-containing protein</fullName>
    </recommendedName>
</protein>
<proteinExistence type="predicted"/>
<dbReference type="EMBL" id="JABFUD020000003">
    <property type="protein sequence ID" value="KAI5081900.1"/>
    <property type="molecule type" value="Genomic_DNA"/>
</dbReference>
<feature type="region of interest" description="Disordered" evidence="1">
    <location>
        <begin position="348"/>
        <end position="395"/>
    </location>
</feature>
<dbReference type="OrthoDB" id="1939356at2759"/>
<dbReference type="Proteomes" id="UP000886520">
    <property type="component" value="Chromosome 2"/>
</dbReference>